<organism evidence="1 2">
    <name type="scientific">Kickxella alabastrina</name>
    <dbReference type="NCBI Taxonomy" id="61397"/>
    <lineage>
        <taxon>Eukaryota</taxon>
        <taxon>Fungi</taxon>
        <taxon>Fungi incertae sedis</taxon>
        <taxon>Zoopagomycota</taxon>
        <taxon>Kickxellomycotina</taxon>
        <taxon>Kickxellomycetes</taxon>
        <taxon>Kickxellales</taxon>
        <taxon>Kickxellaceae</taxon>
        <taxon>Kickxella</taxon>
    </lineage>
</organism>
<name>A0ACC1I9J1_9FUNG</name>
<evidence type="ECO:0000313" key="2">
    <source>
        <dbReference type="Proteomes" id="UP001150581"/>
    </source>
</evidence>
<dbReference type="EMBL" id="JANBPG010001826">
    <property type="protein sequence ID" value="KAJ1888120.1"/>
    <property type="molecule type" value="Genomic_DNA"/>
</dbReference>
<protein>
    <submittedName>
        <fullName evidence="1">Uncharacterized protein</fullName>
    </submittedName>
</protein>
<evidence type="ECO:0000313" key="1">
    <source>
        <dbReference type="EMBL" id="KAJ1888120.1"/>
    </source>
</evidence>
<reference evidence="1" key="1">
    <citation type="submission" date="2022-07" db="EMBL/GenBank/DDBJ databases">
        <title>Phylogenomic reconstructions and comparative analyses of Kickxellomycotina fungi.</title>
        <authorList>
            <person name="Reynolds N.K."/>
            <person name="Stajich J.E."/>
            <person name="Barry K."/>
            <person name="Grigoriev I.V."/>
            <person name="Crous P."/>
            <person name="Smith M.E."/>
        </authorList>
    </citation>
    <scope>NUCLEOTIDE SEQUENCE</scope>
    <source>
        <strain evidence="1">Benny 63K</strain>
    </source>
</reference>
<sequence length="288" mass="32303">MPTKPALIDLTGDSDTAAPAAASSKPTKHRNPHTRQKILSFLRLHRSPTAPAHFQLSQLPPMPALALANASTQLINTTMVDRGWACGYRNCQMLLSSLLDDTRYHMHERFPCSVPSVRALQECLELAWRDGFDPDGAEQMGRRVVGGRKWVGTTEIYCILAHFGVPARIVDFHRPTAADGTNPMLFAWMVEYFIASEGGERRKHPIYLQHQGHSRTVVGVEMAEEGVSLVLFDPDVAVPEQPEIKHFRFRLCDTRGVEQYQVLYVDEDESVFAPKYVVPNLISSVRIP</sequence>
<accession>A0ACC1I9J1</accession>
<dbReference type="Proteomes" id="UP001150581">
    <property type="component" value="Unassembled WGS sequence"/>
</dbReference>
<keyword evidence="2" id="KW-1185">Reference proteome</keyword>
<gene>
    <name evidence="1" type="ORF">LPJ66_008733</name>
</gene>
<comment type="caution">
    <text evidence="1">The sequence shown here is derived from an EMBL/GenBank/DDBJ whole genome shotgun (WGS) entry which is preliminary data.</text>
</comment>
<proteinExistence type="predicted"/>